<keyword evidence="2" id="KW-1185">Reference proteome</keyword>
<gene>
    <name evidence="1" type="ORF">MIMGU_mgv1a0233771mg</name>
</gene>
<organism evidence="1 2">
    <name type="scientific">Erythranthe guttata</name>
    <name type="common">Yellow monkey flower</name>
    <name type="synonym">Mimulus guttatus</name>
    <dbReference type="NCBI Taxonomy" id="4155"/>
    <lineage>
        <taxon>Eukaryota</taxon>
        <taxon>Viridiplantae</taxon>
        <taxon>Streptophyta</taxon>
        <taxon>Embryophyta</taxon>
        <taxon>Tracheophyta</taxon>
        <taxon>Spermatophyta</taxon>
        <taxon>Magnoliopsida</taxon>
        <taxon>eudicotyledons</taxon>
        <taxon>Gunneridae</taxon>
        <taxon>Pentapetalae</taxon>
        <taxon>asterids</taxon>
        <taxon>lamiids</taxon>
        <taxon>Lamiales</taxon>
        <taxon>Phrymaceae</taxon>
        <taxon>Erythranthe</taxon>
    </lineage>
</organism>
<evidence type="ECO:0000313" key="2">
    <source>
        <dbReference type="Proteomes" id="UP000030748"/>
    </source>
</evidence>
<evidence type="ECO:0000313" key="1">
    <source>
        <dbReference type="EMBL" id="EYU33515.1"/>
    </source>
</evidence>
<reference evidence="1 2" key="1">
    <citation type="journal article" date="2013" name="Proc. Natl. Acad. Sci. U.S.A.">
        <title>Fine-scale variation in meiotic recombination in Mimulus inferred from population shotgun sequencing.</title>
        <authorList>
            <person name="Hellsten U."/>
            <person name="Wright K.M."/>
            <person name="Jenkins J."/>
            <person name="Shu S."/>
            <person name="Yuan Y."/>
            <person name="Wessler S.R."/>
            <person name="Schmutz J."/>
            <person name="Willis J.H."/>
            <person name="Rokhsar D.S."/>
        </authorList>
    </citation>
    <scope>NUCLEOTIDE SEQUENCE [LARGE SCALE GENOMIC DNA]</scope>
    <source>
        <strain evidence="2">cv. DUN x IM62</strain>
    </source>
</reference>
<sequence>MDAVYLLVNLEESVADGCTLNLHCQNLAIWYDQRDFPECWASVETCRITASSPKDDFANHVLCSTGNMLGSESLSQCSMGVNIAGPNRELGPGSSIVDGCIVLHLEALRNTKGFLQQYTIYANNIDIHCYPLIVGKLVRFSDNIVVYGESDIEGRKPGLEDE</sequence>
<dbReference type="AlphaFoldDB" id="A0A022R3Y1"/>
<protein>
    <submittedName>
        <fullName evidence="1">Uncharacterized protein</fullName>
    </submittedName>
</protein>
<dbReference type="Proteomes" id="UP000030748">
    <property type="component" value="Unassembled WGS sequence"/>
</dbReference>
<proteinExistence type="predicted"/>
<accession>A0A022R3Y1</accession>
<name>A0A022R3Y1_ERYGU</name>
<dbReference type="EMBL" id="KI630758">
    <property type="protein sequence ID" value="EYU33515.1"/>
    <property type="molecule type" value="Genomic_DNA"/>
</dbReference>
<feature type="non-terminal residue" evidence="1">
    <location>
        <position position="162"/>
    </location>
</feature>